<sequence>MGGACYSRPPPVSTGAVLGHLQGAVNGILATLQRVGDVSGVELARAPQDDGSKRLFVAEVGIAGVTVVKDAMAVWTTGLHLAVTCNFP</sequence>
<evidence type="ECO:0000313" key="1">
    <source>
        <dbReference type="EMBL" id="BAB53648.1"/>
    </source>
</evidence>
<proteinExistence type="predicted"/>
<dbReference type="EMBL" id="BA000012">
    <property type="protein sequence ID" value="BAB53648.1"/>
    <property type="molecule type" value="Genomic_DNA"/>
</dbReference>
<reference evidence="1 2" key="1">
    <citation type="journal article" date="2000" name="DNA Res.">
        <title>Complete genome structure of the nitrogen-fixing symbiotic bacterium Mesorhizobium loti.</title>
        <authorList>
            <person name="Kaneko T."/>
            <person name="Nakamura Y."/>
            <person name="Sato S."/>
            <person name="Asamizu E."/>
            <person name="Kato T."/>
            <person name="Sasamoto S."/>
            <person name="Watanabe A."/>
            <person name="Idesawa K."/>
            <person name="Ishikawa A."/>
            <person name="Kawashima K."/>
            <person name="Kimura T."/>
            <person name="Kishida Y."/>
            <person name="Kiyokawa C."/>
            <person name="Kohara M."/>
            <person name="Matsumoto M."/>
            <person name="Matsuno A."/>
            <person name="Mochizuki Y."/>
            <person name="Nakayama S."/>
            <person name="Nakazaki N."/>
            <person name="Shimpo S."/>
            <person name="Sugimoto M."/>
            <person name="Takeuchi C."/>
            <person name="Yamada M."/>
            <person name="Tabata S."/>
        </authorList>
    </citation>
    <scope>NUCLEOTIDE SEQUENCE [LARGE SCALE GENOMIC DNA]</scope>
    <source>
        <strain evidence="2">LMG 29417 / CECT 9101 / MAFF 303099</strain>
    </source>
</reference>
<protein>
    <submittedName>
        <fullName evidence="1">Msl8725 protein</fullName>
    </submittedName>
</protein>
<dbReference type="HOGENOM" id="CLU_2466857_0_0_5"/>
<name>Q984I2_RHILO</name>
<gene>
    <name evidence="1" type="ordered locus">msl8725</name>
</gene>
<dbReference type="AlphaFoldDB" id="Q984I2"/>
<organism evidence="1 2">
    <name type="scientific">Mesorhizobium japonicum (strain LMG 29417 / CECT 9101 / MAFF 303099)</name>
    <name type="common">Mesorhizobium loti (strain MAFF 303099)</name>
    <dbReference type="NCBI Taxonomy" id="266835"/>
    <lineage>
        <taxon>Bacteria</taxon>
        <taxon>Pseudomonadati</taxon>
        <taxon>Pseudomonadota</taxon>
        <taxon>Alphaproteobacteria</taxon>
        <taxon>Hyphomicrobiales</taxon>
        <taxon>Phyllobacteriaceae</taxon>
        <taxon>Mesorhizobium</taxon>
    </lineage>
</organism>
<evidence type="ECO:0000313" key="2">
    <source>
        <dbReference type="Proteomes" id="UP000000552"/>
    </source>
</evidence>
<accession>Q984I2</accession>
<dbReference type="Proteomes" id="UP000000552">
    <property type="component" value="Chromosome"/>
</dbReference>
<dbReference type="KEGG" id="mlo:msl8725"/>